<keyword evidence="5 7" id="KW-0472">Membrane</keyword>
<dbReference type="PANTHER" id="PTHR19444:SF13">
    <property type="entry name" value="PROTEIN UNC-93 HOMOLOG A"/>
    <property type="match status" value="1"/>
</dbReference>
<feature type="transmembrane region" description="Helical" evidence="7">
    <location>
        <begin position="603"/>
        <end position="623"/>
    </location>
</feature>
<reference evidence="8 9" key="1">
    <citation type="submission" date="2021-06" db="EMBL/GenBank/DDBJ databases">
        <title>Caerostris darwini draft genome.</title>
        <authorList>
            <person name="Kono N."/>
            <person name="Arakawa K."/>
        </authorList>
    </citation>
    <scope>NUCLEOTIDE SEQUENCE [LARGE SCALE GENOMIC DNA]</scope>
</reference>
<comment type="caution">
    <text evidence="8">The sequence shown here is derived from an EMBL/GenBank/DDBJ whole genome shotgun (WGS) entry which is preliminary data.</text>
</comment>
<dbReference type="InterPro" id="IPR036259">
    <property type="entry name" value="MFS_trans_sf"/>
</dbReference>
<evidence type="ECO:0000256" key="1">
    <source>
        <dbReference type="ARBA" id="ARBA00004141"/>
    </source>
</evidence>
<keyword evidence="9" id="KW-1185">Reference proteome</keyword>
<feature type="transmembrane region" description="Helical" evidence="7">
    <location>
        <begin position="108"/>
        <end position="130"/>
    </location>
</feature>
<accession>A0AAV4X771</accession>
<feature type="transmembrane region" description="Helical" evidence="7">
    <location>
        <begin position="549"/>
        <end position="571"/>
    </location>
</feature>
<dbReference type="AlphaFoldDB" id="A0AAV4X771"/>
<dbReference type="InterPro" id="IPR051951">
    <property type="entry name" value="UNC-93_regulatory"/>
</dbReference>
<evidence type="ECO:0000256" key="5">
    <source>
        <dbReference type="ARBA" id="ARBA00023136"/>
    </source>
</evidence>
<feature type="transmembrane region" description="Helical" evidence="7">
    <location>
        <begin position="517"/>
        <end position="537"/>
    </location>
</feature>
<organism evidence="8 9">
    <name type="scientific">Caerostris darwini</name>
    <dbReference type="NCBI Taxonomy" id="1538125"/>
    <lineage>
        <taxon>Eukaryota</taxon>
        <taxon>Metazoa</taxon>
        <taxon>Ecdysozoa</taxon>
        <taxon>Arthropoda</taxon>
        <taxon>Chelicerata</taxon>
        <taxon>Arachnida</taxon>
        <taxon>Araneae</taxon>
        <taxon>Araneomorphae</taxon>
        <taxon>Entelegynae</taxon>
        <taxon>Araneoidea</taxon>
        <taxon>Araneidae</taxon>
        <taxon>Caerostris</taxon>
    </lineage>
</organism>
<dbReference type="Pfam" id="PF05978">
    <property type="entry name" value="UNC-93"/>
    <property type="match status" value="2"/>
</dbReference>
<dbReference type="InterPro" id="IPR010291">
    <property type="entry name" value="Ion_channel_UNC-93"/>
</dbReference>
<evidence type="ECO:0000256" key="7">
    <source>
        <dbReference type="SAM" id="Phobius"/>
    </source>
</evidence>
<comment type="subcellular location">
    <subcellularLocation>
        <location evidence="1">Membrane</location>
        <topology evidence="1">Multi-pass membrane protein</topology>
    </subcellularLocation>
</comment>
<keyword evidence="4 7" id="KW-1133">Transmembrane helix</keyword>
<sequence length="640" mass="71461">MDTLQSPEYGELKLTKVRIIKNLALISLAFFLLFTAYDGLSMLQSTMNKKEGIGVVSQAVGYISFCTSSLLFPKYVIKKLGCKITLFISILLYIPFIAGNFYPKWYIMIPGAILAGMGASTLWGSQCTYFNESAVRYARLISRKSVKGRRSQELPSVLTSVESLSIKDSQCASKEEIGSKSDSAKDDQTETSCNEEVVIYKCKNPDCKNVDEYFVSEIEISCVQYTKSPIENDIPQINIETKQTNTKEDTSENVQQQYKNNEQQNVQENVDEEAGHTEIPTADDVKISDGKEIRKDSSVSKQESARPMQNKRLSICQSVIQRSTTLESVTAVFFGCHGLAYYSAQICSNIISYNVLKADDMADTPYLSGCSCGSTFCNTNPECISDDTDEVSKKIRYLLTSISLIIAFIGALAIIIFLDPLNKAKTEEELKEPVRLSLNLVLATFSHCRKKEQLCLIPISFFEGMLQGFYTADFTKSYVGCAWGASHVGLVSIFYGCACVVASTASGFLVKYVGRKPLFLLGLVINIVMLTFLHVWIPDSSTPYKFYIGAMMFGTISGIFWSQLLSFYGLLFKKDEEAAFASYYLWSSLGWTTSFLYSDHLCTYIKIYIVLTVSLIGMTGYFFTEHSYGLTKKQGRMEAS</sequence>
<protein>
    <submittedName>
        <fullName evidence="8">UNC93-like protein</fullName>
    </submittedName>
</protein>
<feature type="transmembrane region" description="Helical" evidence="7">
    <location>
        <begin position="493"/>
        <end position="510"/>
    </location>
</feature>
<evidence type="ECO:0000313" key="9">
    <source>
        <dbReference type="Proteomes" id="UP001054837"/>
    </source>
</evidence>
<dbReference type="PANTHER" id="PTHR19444">
    <property type="entry name" value="UNC-93 RELATED"/>
    <property type="match status" value="1"/>
</dbReference>
<gene>
    <name evidence="8" type="primary">CG4928</name>
    <name evidence="8" type="ORF">CDAR_443971</name>
</gene>
<feature type="transmembrane region" description="Helical" evidence="7">
    <location>
        <begin position="23"/>
        <end position="40"/>
    </location>
</feature>
<keyword evidence="3 7" id="KW-0812">Transmembrane</keyword>
<feature type="region of interest" description="Disordered" evidence="6">
    <location>
        <begin position="269"/>
        <end position="306"/>
    </location>
</feature>
<evidence type="ECO:0000313" key="8">
    <source>
        <dbReference type="EMBL" id="GIY91131.1"/>
    </source>
</evidence>
<comment type="similarity">
    <text evidence="2">Belongs to the unc-93 family.</text>
</comment>
<evidence type="ECO:0000256" key="3">
    <source>
        <dbReference type="ARBA" id="ARBA00022692"/>
    </source>
</evidence>
<dbReference type="Gene3D" id="1.20.1250.20">
    <property type="entry name" value="MFS general substrate transporter like domains"/>
    <property type="match status" value="1"/>
</dbReference>
<feature type="compositionally biased region" description="Basic and acidic residues" evidence="6">
    <location>
        <begin position="283"/>
        <end position="298"/>
    </location>
</feature>
<proteinExistence type="inferred from homology"/>
<dbReference type="GO" id="GO:0016020">
    <property type="term" value="C:membrane"/>
    <property type="evidence" value="ECO:0007669"/>
    <property type="project" value="UniProtKB-SubCell"/>
</dbReference>
<feature type="transmembrane region" description="Helical" evidence="7">
    <location>
        <begin position="84"/>
        <end position="102"/>
    </location>
</feature>
<name>A0AAV4X771_9ARAC</name>
<feature type="transmembrane region" description="Helical" evidence="7">
    <location>
        <begin position="397"/>
        <end position="418"/>
    </location>
</feature>
<dbReference type="Proteomes" id="UP001054837">
    <property type="component" value="Unassembled WGS sequence"/>
</dbReference>
<feature type="transmembrane region" description="Helical" evidence="7">
    <location>
        <begin position="578"/>
        <end position="597"/>
    </location>
</feature>
<evidence type="ECO:0000256" key="4">
    <source>
        <dbReference type="ARBA" id="ARBA00022989"/>
    </source>
</evidence>
<dbReference type="SUPFAM" id="SSF103473">
    <property type="entry name" value="MFS general substrate transporter"/>
    <property type="match status" value="2"/>
</dbReference>
<feature type="transmembrane region" description="Helical" evidence="7">
    <location>
        <begin position="52"/>
        <end position="72"/>
    </location>
</feature>
<evidence type="ECO:0000256" key="2">
    <source>
        <dbReference type="ARBA" id="ARBA00009172"/>
    </source>
</evidence>
<evidence type="ECO:0000256" key="6">
    <source>
        <dbReference type="SAM" id="MobiDB-lite"/>
    </source>
</evidence>
<dbReference type="EMBL" id="BPLQ01015729">
    <property type="protein sequence ID" value="GIY91131.1"/>
    <property type="molecule type" value="Genomic_DNA"/>
</dbReference>